<dbReference type="Pfam" id="PF18970">
    <property type="entry name" value="DUF5709"/>
    <property type="match status" value="1"/>
</dbReference>
<feature type="compositionally biased region" description="Acidic residues" evidence="1">
    <location>
        <begin position="1"/>
        <end position="11"/>
    </location>
</feature>
<organism evidence="3 4">
    <name type="scientific">Yinghuangia aomiensis</name>
    <dbReference type="NCBI Taxonomy" id="676205"/>
    <lineage>
        <taxon>Bacteria</taxon>
        <taxon>Bacillati</taxon>
        <taxon>Actinomycetota</taxon>
        <taxon>Actinomycetes</taxon>
        <taxon>Kitasatosporales</taxon>
        <taxon>Streptomycetaceae</taxon>
        <taxon>Yinghuangia</taxon>
    </lineage>
</organism>
<evidence type="ECO:0000313" key="4">
    <source>
        <dbReference type="Proteomes" id="UP001500466"/>
    </source>
</evidence>
<protein>
    <submittedName>
        <fullName evidence="3">DUF5709 domain-containing protein</fullName>
    </submittedName>
</protein>
<dbReference type="Proteomes" id="UP001500466">
    <property type="component" value="Unassembled WGS sequence"/>
</dbReference>
<accession>A0ABP9I9Y1</accession>
<reference evidence="4" key="1">
    <citation type="journal article" date="2019" name="Int. J. Syst. Evol. Microbiol.">
        <title>The Global Catalogue of Microorganisms (GCM) 10K type strain sequencing project: providing services to taxonomists for standard genome sequencing and annotation.</title>
        <authorList>
            <consortium name="The Broad Institute Genomics Platform"/>
            <consortium name="The Broad Institute Genome Sequencing Center for Infectious Disease"/>
            <person name="Wu L."/>
            <person name="Ma J."/>
        </authorList>
    </citation>
    <scope>NUCLEOTIDE SEQUENCE [LARGE SCALE GENOMIC DNA]</scope>
    <source>
        <strain evidence="4">JCM 17986</strain>
    </source>
</reference>
<sequence length="138" mass="14442">MSNDEPYEDPTLDASESLVSDDLAKDPLDPGVIPPDRYTAAEKYGTTAEEAAQGESLDMLLAEEEPDTGPGGAGETDDDPVIDDRWPHGPGPRTGRLTLDTAEEGSGDAVADDVGIDAGAATAEEAAMHVEEDELPFE</sequence>
<feature type="region of interest" description="Disordered" evidence="1">
    <location>
        <begin position="1"/>
        <end position="111"/>
    </location>
</feature>
<evidence type="ECO:0000256" key="1">
    <source>
        <dbReference type="SAM" id="MobiDB-lite"/>
    </source>
</evidence>
<proteinExistence type="predicted"/>
<comment type="caution">
    <text evidence="3">The sequence shown here is derived from an EMBL/GenBank/DDBJ whole genome shotgun (WGS) entry which is preliminary data.</text>
</comment>
<evidence type="ECO:0000313" key="3">
    <source>
        <dbReference type="EMBL" id="GAA4991686.1"/>
    </source>
</evidence>
<feature type="compositionally biased region" description="Acidic residues" evidence="1">
    <location>
        <begin position="101"/>
        <end position="111"/>
    </location>
</feature>
<dbReference type="InterPro" id="IPR043763">
    <property type="entry name" value="DUF5709"/>
</dbReference>
<keyword evidence="4" id="KW-1185">Reference proteome</keyword>
<name>A0ABP9I9Y1_9ACTN</name>
<dbReference type="EMBL" id="BAABHS010000044">
    <property type="protein sequence ID" value="GAA4991686.1"/>
    <property type="molecule type" value="Genomic_DNA"/>
</dbReference>
<evidence type="ECO:0000259" key="2">
    <source>
        <dbReference type="Pfam" id="PF18970"/>
    </source>
</evidence>
<feature type="domain" description="DUF5709" evidence="2">
    <location>
        <begin position="91"/>
        <end position="133"/>
    </location>
</feature>
<gene>
    <name evidence="3" type="ORF">GCM10023205_74900</name>
</gene>